<dbReference type="GO" id="GO:0016811">
    <property type="term" value="F:hydrolase activity, acting on carbon-nitrogen (but not peptide) bonds, in linear amides"/>
    <property type="evidence" value="ECO:0007669"/>
    <property type="project" value="InterPro"/>
</dbReference>
<keyword evidence="5" id="KW-0106">Calcium</keyword>
<proteinExistence type="inferred from homology"/>
<dbReference type="CDD" id="cd03747">
    <property type="entry name" value="Ntn_PGA_like"/>
    <property type="match status" value="1"/>
</dbReference>
<name>A0A1I2IXK4_9BACT</name>
<sequence length="818" mass="93934">MKFIRFFFFLALTVTLIYLLDNRQVASNIPVPPLGKLLDPFAGFWHNSEPKNFAKDNPTQNLSLEGLKGRATIVYDDKLVPHIFAENDEDIYFLQGYVTAQHRLWQMEFQTHAAAGRVSEIVGELAVEFDRERRRIGMVYGAQNFLKALDTLPQMKAVGEAYNRGVNAYIKTLTYKDFPVEYKILDYAPEEWTPIKSALLLKNMALTLNRGEADFEMANALRLFGKQFIDVLYPDMQPEQDPIVNQPKQWNFTPVPVQTPKLSPNIIGEYIQQRYNTRPEKGVGSNNWAVAGTKTASGNAILCDDPHLALSLPSIWYEMQLQSPTMNVYGVTLPGAPSVIIGFTDSIAWGVTNAQRDLVDWYQIKFRDNTKNEYVLDDKYVQTKKVVEEIKIRGKASLIDTVCYTVWGPVTYDDKFGSKNQKIPFAMRWIAHDPSAELLTFYKLNRAKNYADFLDALQYYSSPAQNFAFASVKGEVAMSIQGKYPLKWKGQGKFPLDGTQSSQAWQGFIPTKHNVNQYNPPRGFVSSANQHPADSTYPYYVNASNFEHYRNRRINKVLDSLKNITVDDMKRLQNDNYNLQASESLPYFLTQLNPETLTPEGKEAYKILLEWNFYNDPMLSAPVYYEVWWRKLKPLIWDEMQRKDIMLNLPDNFNSIKLLKEKPTFEFMDIKDTPEKETAKELIQLSFKQALDSIANWKKANPNVPMQWTYFKKTTIKHLVPQFNSFDKVALNGGNAGIVNATSSRNGPSWRMIVEMDKSGVKGYGVYPGGQSGNAGSFYYDNMVDYWERGEYYPLLFLKSPSEKHKRLIFTQSLEPKK</sequence>
<dbReference type="GO" id="GO:0046872">
    <property type="term" value="F:metal ion binding"/>
    <property type="evidence" value="ECO:0007669"/>
    <property type="project" value="UniProtKB-KW"/>
</dbReference>
<keyword evidence="2" id="KW-0378">Hydrolase</keyword>
<dbReference type="InterPro" id="IPR023343">
    <property type="entry name" value="Penicillin_amidase_dom1"/>
</dbReference>
<dbReference type="AlphaFoldDB" id="A0A1I2IXK4"/>
<dbReference type="RefSeq" id="WP_091548732.1">
    <property type="nucleotide sequence ID" value="NZ_FONY01000036.1"/>
</dbReference>
<dbReference type="Gene3D" id="1.10.1400.10">
    <property type="match status" value="1"/>
</dbReference>
<dbReference type="InterPro" id="IPR002692">
    <property type="entry name" value="S45"/>
</dbReference>
<dbReference type="InterPro" id="IPR014395">
    <property type="entry name" value="Pen/GL7ACA/AHL_acylase"/>
</dbReference>
<keyword evidence="3" id="KW-0865">Zymogen</keyword>
<dbReference type="OrthoDB" id="9759796at2"/>
<dbReference type="Gene3D" id="1.10.439.10">
    <property type="entry name" value="Penicillin Amidohydrolase, domain 1"/>
    <property type="match status" value="1"/>
</dbReference>
<dbReference type="InterPro" id="IPR043147">
    <property type="entry name" value="Penicillin_amidase_A-knob"/>
</dbReference>
<feature type="binding site" evidence="5">
    <location>
        <position position="359"/>
    </location>
    <ligand>
        <name>Ca(2+)</name>
        <dbReference type="ChEBI" id="CHEBI:29108"/>
    </ligand>
</feature>
<dbReference type="Gene3D" id="2.30.120.10">
    <property type="match status" value="1"/>
</dbReference>
<evidence type="ECO:0000256" key="1">
    <source>
        <dbReference type="ARBA" id="ARBA00006586"/>
    </source>
</evidence>
<dbReference type="PANTHER" id="PTHR34218:SF4">
    <property type="entry name" value="ACYL-HOMOSERINE LACTONE ACYLASE QUIP"/>
    <property type="match status" value="1"/>
</dbReference>
<dbReference type="PIRSF" id="PIRSF001227">
    <property type="entry name" value="Pen_acylase"/>
    <property type="match status" value="1"/>
</dbReference>
<reference evidence="6 7" key="1">
    <citation type="submission" date="2016-10" db="EMBL/GenBank/DDBJ databases">
        <authorList>
            <person name="de Groot N.N."/>
        </authorList>
    </citation>
    <scope>NUCLEOTIDE SEQUENCE [LARGE SCALE GENOMIC DNA]</scope>
    <source>
        <strain>GEY</strain>
        <strain evidence="7">DSM 9560</strain>
    </source>
</reference>
<organism evidence="6 7">
    <name type="scientific">Thermoflexibacter ruber</name>
    <dbReference type="NCBI Taxonomy" id="1003"/>
    <lineage>
        <taxon>Bacteria</taxon>
        <taxon>Pseudomonadati</taxon>
        <taxon>Bacteroidota</taxon>
        <taxon>Cytophagia</taxon>
        <taxon>Cytophagales</taxon>
        <taxon>Thermoflexibacteraceae</taxon>
        <taxon>Thermoflexibacter</taxon>
    </lineage>
</organism>
<dbReference type="GO" id="GO:0017000">
    <property type="term" value="P:antibiotic biosynthetic process"/>
    <property type="evidence" value="ECO:0007669"/>
    <property type="project" value="InterPro"/>
</dbReference>
<dbReference type="PANTHER" id="PTHR34218">
    <property type="entry name" value="PEPTIDASE S45 PENICILLIN AMIDASE"/>
    <property type="match status" value="1"/>
</dbReference>
<evidence type="ECO:0000313" key="7">
    <source>
        <dbReference type="Proteomes" id="UP000199513"/>
    </source>
</evidence>
<evidence type="ECO:0000256" key="3">
    <source>
        <dbReference type="ARBA" id="ARBA00023145"/>
    </source>
</evidence>
<keyword evidence="5" id="KW-0479">Metal-binding</keyword>
<accession>A0A1I2IXK4</accession>
<keyword evidence="7" id="KW-1185">Reference proteome</keyword>
<comment type="similarity">
    <text evidence="1">Belongs to the peptidase S45 family.</text>
</comment>
<dbReference type="Gene3D" id="3.60.20.10">
    <property type="entry name" value="Glutamine Phosphoribosylpyrophosphate, subunit 1, domain 1"/>
    <property type="match status" value="1"/>
</dbReference>
<evidence type="ECO:0000313" key="6">
    <source>
        <dbReference type="EMBL" id="SFF45416.1"/>
    </source>
</evidence>
<protein>
    <submittedName>
        <fullName evidence="6">Penicillin amidase</fullName>
    </submittedName>
</protein>
<evidence type="ECO:0000256" key="4">
    <source>
        <dbReference type="PIRSR" id="PIRSR001227-1"/>
    </source>
</evidence>
<gene>
    <name evidence="6" type="ORF">SAMN04488541_103612</name>
</gene>
<dbReference type="Pfam" id="PF01804">
    <property type="entry name" value="Penicil_amidase"/>
    <property type="match status" value="1"/>
</dbReference>
<dbReference type="InterPro" id="IPR043146">
    <property type="entry name" value="Penicillin_amidase_N_B-knob"/>
</dbReference>
<evidence type="ECO:0000256" key="2">
    <source>
        <dbReference type="ARBA" id="ARBA00022801"/>
    </source>
</evidence>
<dbReference type="InterPro" id="IPR029055">
    <property type="entry name" value="Ntn_hydrolases_N"/>
</dbReference>
<feature type="active site" description="Nucleophile" evidence="4">
    <location>
        <position position="285"/>
    </location>
</feature>
<dbReference type="EMBL" id="FONY01000036">
    <property type="protein sequence ID" value="SFF45416.1"/>
    <property type="molecule type" value="Genomic_DNA"/>
</dbReference>
<dbReference type="SUPFAM" id="SSF56235">
    <property type="entry name" value="N-terminal nucleophile aminohydrolases (Ntn hydrolases)"/>
    <property type="match status" value="1"/>
</dbReference>
<dbReference type="STRING" id="1003.SAMN04488541_103612"/>
<feature type="binding site" evidence="5">
    <location>
        <position position="357"/>
    </location>
    <ligand>
        <name>Ca(2+)</name>
        <dbReference type="ChEBI" id="CHEBI:29108"/>
    </ligand>
</feature>
<dbReference type="Proteomes" id="UP000199513">
    <property type="component" value="Unassembled WGS sequence"/>
</dbReference>
<evidence type="ECO:0000256" key="5">
    <source>
        <dbReference type="PIRSR" id="PIRSR001227-2"/>
    </source>
</evidence>
<feature type="binding site" evidence="5">
    <location>
        <position position="360"/>
    </location>
    <ligand>
        <name>Ca(2+)</name>
        <dbReference type="ChEBI" id="CHEBI:29108"/>
    </ligand>
</feature>
<comment type="cofactor">
    <cofactor evidence="5">
        <name>Ca(2+)</name>
        <dbReference type="ChEBI" id="CHEBI:29108"/>
    </cofactor>
    <text evidence="5">Binds 1 Ca(2+) ion per dimer.</text>
</comment>